<evidence type="ECO:0000256" key="1">
    <source>
        <dbReference type="SAM" id="Coils"/>
    </source>
</evidence>
<sequence>MGDKEKNGETPAVKEGGSAVSSLLASAVGGGGFAKPQPTAAGEKTEAKETKDQKLDPVALAAAAALGSSTAEKKEPNKKGADKTKKRKLEKEEQTPNLQAVNKKASSGSASSAGSNASAFRGTASSSQAQPENVWTDERKLMLARETCLQKPYRDKSVWLKISDCLKSNNCFQGVDPEYLSAKEVQATFRQLMIDFEEIRGYGVNPAMLQPVKKTLFEFLEKTRGDMLELLQHSRPGEDQSAALAAGALGGQLGMQDAQMRALQQQLLQGGGQGLQGLGSTDQERMMNMQLLLQQQQQQQQLQQQLQQQQQQQQQQHQQQSQQQNLQRQQQIKEIETQQMLLVQQHLKNMQSATSVAEQYAALQNYQNISQKLDQTLAELKSVGGNGGDQNAGFANLANGAGGSQASQQQQMLLQQMLNQRQQQQASVQKEQQQKMAQQQLLQQQQQSNDDQNSKSKPENRSIQAEEVQQKYNEMASSLGADNNVSADVLAKLLMAYNEKKRQEIEELNILQSNPSLLELALMREQNQKFSLGLQLQRQQQQQQQ</sequence>
<reference evidence="3" key="1">
    <citation type="submission" date="2021-01" db="EMBL/GenBank/DDBJ databases">
        <authorList>
            <person name="Corre E."/>
            <person name="Pelletier E."/>
            <person name="Niang G."/>
            <person name="Scheremetjew M."/>
            <person name="Finn R."/>
            <person name="Kale V."/>
            <person name="Holt S."/>
            <person name="Cochrane G."/>
            <person name="Meng A."/>
            <person name="Brown T."/>
            <person name="Cohen L."/>
        </authorList>
    </citation>
    <scope>NUCLEOTIDE SEQUENCE</scope>
    <source>
        <strain evidence="3">NY070348D</strain>
    </source>
</reference>
<feature type="compositionally biased region" description="Basic and acidic residues" evidence="2">
    <location>
        <begin position="43"/>
        <end position="55"/>
    </location>
</feature>
<gene>
    <name evidence="3" type="ORF">QSP1433_LOCUS4333</name>
</gene>
<feature type="compositionally biased region" description="Low complexity" evidence="2">
    <location>
        <begin position="427"/>
        <end position="451"/>
    </location>
</feature>
<protein>
    <submittedName>
        <fullName evidence="3">Uncharacterized protein</fullName>
    </submittedName>
</protein>
<keyword evidence="1" id="KW-0175">Coiled coil</keyword>
<feature type="compositionally biased region" description="Low complexity" evidence="2">
    <location>
        <begin position="102"/>
        <end position="119"/>
    </location>
</feature>
<accession>A0A7S2RK94</accession>
<feature type="compositionally biased region" description="Basic and acidic residues" evidence="2">
    <location>
        <begin position="71"/>
        <end position="94"/>
    </location>
</feature>
<evidence type="ECO:0000313" key="3">
    <source>
        <dbReference type="EMBL" id="CAD9673498.1"/>
    </source>
</evidence>
<organism evidence="3">
    <name type="scientific">Mucochytrium quahogii</name>
    <dbReference type="NCBI Taxonomy" id="96639"/>
    <lineage>
        <taxon>Eukaryota</taxon>
        <taxon>Sar</taxon>
        <taxon>Stramenopiles</taxon>
        <taxon>Bigyra</taxon>
        <taxon>Labyrinthulomycetes</taxon>
        <taxon>Thraustochytrida</taxon>
        <taxon>Thraustochytriidae</taxon>
        <taxon>Mucochytrium</taxon>
    </lineage>
</organism>
<evidence type="ECO:0000256" key="2">
    <source>
        <dbReference type="SAM" id="MobiDB-lite"/>
    </source>
</evidence>
<dbReference type="EMBL" id="HBHK01007089">
    <property type="protein sequence ID" value="CAD9673498.1"/>
    <property type="molecule type" value="Transcribed_RNA"/>
</dbReference>
<feature type="region of interest" description="Disordered" evidence="2">
    <location>
        <begin position="427"/>
        <end position="466"/>
    </location>
</feature>
<feature type="coiled-coil region" evidence="1">
    <location>
        <begin position="288"/>
        <end position="329"/>
    </location>
</feature>
<dbReference type="AlphaFoldDB" id="A0A7S2RK94"/>
<feature type="compositionally biased region" description="Polar residues" evidence="2">
    <location>
        <begin position="123"/>
        <end position="133"/>
    </location>
</feature>
<proteinExistence type="predicted"/>
<feature type="region of interest" description="Disordered" evidence="2">
    <location>
        <begin position="28"/>
        <end position="133"/>
    </location>
</feature>
<name>A0A7S2RK94_9STRA</name>